<gene>
    <name evidence="1" type="ORF">LARSCL_LOCUS17715</name>
</gene>
<dbReference type="Proteomes" id="UP001497382">
    <property type="component" value="Unassembled WGS sequence"/>
</dbReference>
<keyword evidence="2" id="KW-1185">Reference proteome</keyword>
<comment type="caution">
    <text evidence="1">The sequence shown here is derived from an EMBL/GenBank/DDBJ whole genome shotgun (WGS) entry which is preliminary data.</text>
</comment>
<dbReference type="EMBL" id="CAXIEN010000308">
    <property type="protein sequence ID" value="CAL1292536.1"/>
    <property type="molecule type" value="Genomic_DNA"/>
</dbReference>
<name>A0AAV2B9K5_9ARAC</name>
<reference evidence="1 2" key="1">
    <citation type="submission" date="2024-04" db="EMBL/GenBank/DDBJ databases">
        <authorList>
            <person name="Rising A."/>
            <person name="Reimegard J."/>
            <person name="Sonavane S."/>
            <person name="Akerstrom W."/>
            <person name="Nylinder S."/>
            <person name="Hedman E."/>
            <person name="Kallberg Y."/>
        </authorList>
    </citation>
    <scope>NUCLEOTIDE SEQUENCE [LARGE SCALE GENOMIC DNA]</scope>
</reference>
<evidence type="ECO:0000313" key="1">
    <source>
        <dbReference type="EMBL" id="CAL1292536.1"/>
    </source>
</evidence>
<proteinExistence type="predicted"/>
<sequence length="185" mass="21578">MSGVSVPTLVETAVMKVAVCLHNDREISQWSTFPSDEVATAEWRHLMNSKVSKLFLPANLQKRTFEEASRVCLLILRVRAVYRESVFTVRSCQSLDEILKSAFVRTPGHLFDEQKTIEGLVRDERLDGDFRLTLATEFYPDKYLLPSWLSNDVRFRLVLEERKKQKAMLRYLHSDLDFYNTFLPN</sequence>
<evidence type="ECO:0000313" key="2">
    <source>
        <dbReference type="Proteomes" id="UP001497382"/>
    </source>
</evidence>
<organism evidence="1 2">
    <name type="scientific">Larinioides sclopetarius</name>
    <dbReference type="NCBI Taxonomy" id="280406"/>
    <lineage>
        <taxon>Eukaryota</taxon>
        <taxon>Metazoa</taxon>
        <taxon>Ecdysozoa</taxon>
        <taxon>Arthropoda</taxon>
        <taxon>Chelicerata</taxon>
        <taxon>Arachnida</taxon>
        <taxon>Araneae</taxon>
        <taxon>Araneomorphae</taxon>
        <taxon>Entelegynae</taxon>
        <taxon>Araneoidea</taxon>
        <taxon>Araneidae</taxon>
        <taxon>Larinioides</taxon>
    </lineage>
</organism>
<dbReference type="AlphaFoldDB" id="A0AAV2B9K5"/>
<feature type="non-terminal residue" evidence="1">
    <location>
        <position position="185"/>
    </location>
</feature>
<protein>
    <submittedName>
        <fullName evidence="1">Uncharacterized protein</fullName>
    </submittedName>
</protein>
<accession>A0AAV2B9K5</accession>